<keyword evidence="2" id="KW-0863">Zinc-finger</keyword>
<dbReference type="GO" id="GO:0008270">
    <property type="term" value="F:zinc ion binding"/>
    <property type="evidence" value="ECO:0007669"/>
    <property type="project" value="UniProtKB-KW"/>
</dbReference>
<accession>A0A2N0NEQ2</accession>
<sequence>MANNFDAMDTFLEPLDLENELDDIEPKHSEPKKPGKKKNGVWNYFIEEESRKGDHSACVCMYCGDAWNRGRVPDMMAHLALQCESVEADVKKQYLKILSESCDQSSEKSTTKKRKLDEEIASGRVWNRPV</sequence>
<dbReference type="EMBL" id="LLXJ01009065">
    <property type="protein sequence ID" value="PKB93063.1"/>
    <property type="molecule type" value="Genomic_DNA"/>
</dbReference>
<keyword evidence="3" id="KW-0862">Zinc</keyword>
<dbReference type="VEuPathDB" id="FungiDB:RhiirA1_401839"/>
<evidence type="ECO:0000313" key="6">
    <source>
        <dbReference type="Proteomes" id="UP000232722"/>
    </source>
</evidence>
<dbReference type="AlphaFoldDB" id="A0A2N0NEQ2"/>
<name>A0A2N0NEQ2_9GLOM</name>
<evidence type="ECO:0000256" key="3">
    <source>
        <dbReference type="ARBA" id="ARBA00022833"/>
    </source>
</evidence>
<proteinExistence type="predicted"/>
<evidence type="ECO:0000256" key="1">
    <source>
        <dbReference type="ARBA" id="ARBA00022723"/>
    </source>
</evidence>
<evidence type="ECO:0000256" key="2">
    <source>
        <dbReference type="ARBA" id="ARBA00022771"/>
    </source>
</evidence>
<evidence type="ECO:0000313" key="5">
    <source>
        <dbReference type="EMBL" id="PKB93063.1"/>
    </source>
</evidence>
<keyword evidence="1" id="KW-0479">Metal-binding</keyword>
<feature type="domain" description="BED-type" evidence="4">
    <location>
        <begin position="41"/>
        <end position="83"/>
    </location>
</feature>
<dbReference type="Proteomes" id="UP000232722">
    <property type="component" value="Unassembled WGS sequence"/>
</dbReference>
<evidence type="ECO:0000259" key="4">
    <source>
        <dbReference type="Pfam" id="PF02892"/>
    </source>
</evidence>
<reference evidence="5 6" key="1">
    <citation type="submission" date="2016-04" db="EMBL/GenBank/DDBJ databases">
        <title>Genome analyses suggest a sexual origin of heterokaryosis in a supposedly ancient asexual fungus.</title>
        <authorList>
            <person name="Ropars J."/>
            <person name="Sedzielewska K."/>
            <person name="Noel J."/>
            <person name="Charron P."/>
            <person name="Farinelli L."/>
            <person name="Marton T."/>
            <person name="Kruger M."/>
            <person name="Pelin A."/>
            <person name="Brachmann A."/>
            <person name="Corradi N."/>
        </authorList>
    </citation>
    <scope>NUCLEOTIDE SEQUENCE [LARGE SCALE GENOMIC DNA]</scope>
    <source>
        <strain evidence="5 6">A5</strain>
    </source>
</reference>
<gene>
    <name evidence="5" type="ORF">RhiirA5_442462</name>
</gene>
<comment type="caution">
    <text evidence="5">The sequence shown here is derived from an EMBL/GenBank/DDBJ whole genome shotgun (WGS) entry which is preliminary data.</text>
</comment>
<dbReference type="Pfam" id="PF02892">
    <property type="entry name" value="zf-BED"/>
    <property type="match status" value="1"/>
</dbReference>
<protein>
    <recommendedName>
        <fullName evidence="4">BED-type domain-containing protein</fullName>
    </recommendedName>
</protein>
<dbReference type="GO" id="GO:0003677">
    <property type="term" value="F:DNA binding"/>
    <property type="evidence" value="ECO:0007669"/>
    <property type="project" value="InterPro"/>
</dbReference>
<organism evidence="5 6">
    <name type="scientific">Rhizophagus irregularis</name>
    <dbReference type="NCBI Taxonomy" id="588596"/>
    <lineage>
        <taxon>Eukaryota</taxon>
        <taxon>Fungi</taxon>
        <taxon>Fungi incertae sedis</taxon>
        <taxon>Mucoromycota</taxon>
        <taxon>Glomeromycotina</taxon>
        <taxon>Glomeromycetes</taxon>
        <taxon>Glomerales</taxon>
        <taxon>Glomeraceae</taxon>
        <taxon>Rhizophagus</taxon>
    </lineage>
</organism>
<dbReference type="InterPro" id="IPR003656">
    <property type="entry name" value="Znf_BED"/>
</dbReference>
<reference evidence="5 6" key="2">
    <citation type="submission" date="2017-09" db="EMBL/GenBank/DDBJ databases">
        <title>Extensive intraspecific genome diversity in a model arbuscular mycorrhizal fungus.</title>
        <authorList>
            <person name="Chen E.C."/>
            <person name="Morin E."/>
            <person name="Beaudet D."/>
            <person name="Noel J."/>
            <person name="Ndikumana S."/>
            <person name="Charron P."/>
            <person name="St-Onge C."/>
            <person name="Giorgi J."/>
            <person name="Grigoriev I.V."/>
            <person name="Roux C."/>
            <person name="Martin F.M."/>
            <person name="Corradi N."/>
        </authorList>
    </citation>
    <scope>NUCLEOTIDE SEQUENCE [LARGE SCALE GENOMIC DNA]</scope>
    <source>
        <strain evidence="5 6">A5</strain>
    </source>
</reference>